<accession>A0A811PDL9</accession>
<dbReference type="InterPro" id="IPR002523">
    <property type="entry name" value="MgTranspt_CorA/ZnTranspt_ZntB"/>
</dbReference>
<evidence type="ECO:0000256" key="1">
    <source>
        <dbReference type="SAM" id="MobiDB-lite"/>
    </source>
</evidence>
<feature type="compositionally biased region" description="Polar residues" evidence="1">
    <location>
        <begin position="481"/>
        <end position="495"/>
    </location>
</feature>
<gene>
    <name evidence="2" type="ORF">NCGR_LOCUS25349</name>
</gene>
<dbReference type="GO" id="GO:0016020">
    <property type="term" value="C:membrane"/>
    <property type="evidence" value="ECO:0007669"/>
    <property type="project" value="InterPro"/>
</dbReference>
<evidence type="ECO:0008006" key="4">
    <source>
        <dbReference type="Google" id="ProtNLM"/>
    </source>
</evidence>
<dbReference type="AlphaFoldDB" id="A0A811PDL9"/>
<name>A0A811PDL9_9POAL</name>
<dbReference type="Pfam" id="PF01544">
    <property type="entry name" value="CorA"/>
    <property type="match status" value="1"/>
</dbReference>
<evidence type="ECO:0000313" key="3">
    <source>
        <dbReference type="Proteomes" id="UP000604825"/>
    </source>
</evidence>
<dbReference type="PANTHER" id="PTHR46950">
    <property type="entry name" value="MAGNESIUM TRANSPORTER CORA-LIKE FAMILY PROTEIN"/>
    <property type="match status" value="1"/>
</dbReference>
<sequence>MDGKHGWYSGSRCRPPAINDVQQLKDSFGGKEAATAPWFFHRRRRAEASVQAREGGAGRELLVSHLVDEDRRAGGHVDGDDTAWDDGQGIGLTDADANGQHCCDDITVADVAVPYWQRPAGPTWWCHVAAGHPAVDAWLATSARWLHPAICVALRDETMLISEKMKHLLYEVPVRVSGGLLFELLGQSVGDQTQDEDDIPIVIRAWQAQNFLITALHVKGSAPNVNVIGVTEVQELLSTCGSTVPKSIHEVIAHFASRLARWDDRLWRKYVFGAADEIELKFVNRRNEENLNLLCIIFNQDIRRLATQVIRVKWSLHAREEIIFELLKYLGGSTTQSLLEDVKKDARKMIEEQEAVRGRLFTIQDVMQSTVRAWLQDKSLRITHNLTIFGGCGLILSIITGLFGISVDGIPGCLEHSICFCIVHWSSVLSTTPVDRRREYLFWAAKSDQRSTGSVKKLGRYFSLEAKNEPSLHGYHLPKSEQMQQPGGTMPTSEETPQGVIPFSYHFHRQDVLTELCSTSSQIDNSDLIE</sequence>
<organism evidence="2 3">
    <name type="scientific">Miscanthus lutarioriparius</name>
    <dbReference type="NCBI Taxonomy" id="422564"/>
    <lineage>
        <taxon>Eukaryota</taxon>
        <taxon>Viridiplantae</taxon>
        <taxon>Streptophyta</taxon>
        <taxon>Embryophyta</taxon>
        <taxon>Tracheophyta</taxon>
        <taxon>Spermatophyta</taxon>
        <taxon>Magnoliopsida</taxon>
        <taxon>Liliopsida</taxon>
        <taxon>Poales</taxon>
        <taxon>Poaceae</taxon>
        <taxon>PACMAD clade</taxon>
        <taxon>Panicoideae</taxon>
        <taxon>Andropogonodae</taxon>
        <taxon>Andropogoneae</taxon>
        <taxon>Saccharinae</taxon>
        <taxon>Miscanthus</taxon>
    </lineage>
</organism>
<dbReference type="SUPFAM" id="SSF143865">
    <property type="entry name" value="CorA soluble domain-like"/>
    <property type="match status" value="1"/>
</dbReference>
<protein>
    <recommendedName>
        <fullName evidence="4">Magnesium transporter CorA-like family protein</fullName>
    </recommendedName>
</protein>
<comment type="caution">
    <text evidence="2">The sequence shown here is derived from an EMBL/GenBank/DDBJ whole genome shotgun (WGS) entry which is preliminary data.</text>
</comment>
<dbReference type="PANTHER" id="PTHR46950:SF2">
    <property type="entry name" value="MAGNESIUM TRANSPORTER CORA-LIKE FAMILY PROTEIN"/>
    <property type="match status" value="1"/>
</dbReference>
<reference evidence="2" key="1">
    <citation type="submission" date="2020-10" db="EMBL/GenBank/DDBJ databases">
        <authorList>
            <person name="Han B."/>
            <person name="Lu T."/>
            <person name="Zhao Q."/>
            <person name="Huang X."/>
            <person name="Zhao Y."/>
        </authorList>
    </citation>
    <scope>NUCLEOTIDE SEQUENCE</scope>
</reference>
<proteinExistence type="predicted"/>
<feature type="region of interest" description="Disordered" evidence="1">
    <location>
        <begin position="472"/>
        <end position="495"/>
    </location>
</feature>
<dbReference type="EMBL" id="CAJGYO010000006">
    <property type="protein sequence ID" value="CAD6237971.1"/>
    <property type="molecule type" value="Genomic_DNA"/>
</dbReference>
<dbReference type="GO" id="GO:0046873">
    <property type="term" value="F:metal ion transmembrane transporter activity"/>
    <property type="evidence" value="ECO:0007669"/>
    <property type="project" value="InterPro"/>
</dbReference>
<dbReference type="Proteomes" id="UP000604825">
    <property type="component" value="Unassembled WGS sequence"/>
</dbReference>
<dbReference type="InterPro" id="IPR045861">
    <property type="entry name" value="CorA_cytoplasmic_dom"/>
</dbReference>
<evidence type="ECO:0000313" key="2">
    <source>
        <dbReference type="EMBL" id="CAD6237971.1"/>
    </source>
</evidence>
<dbReference type="OrthoDB" id="1931410at2759"/>
<keyword evidence="3" id="KW-1185">Reference proteome</keyword>